<dbReference type="OrthoDB" id="5065322at2759"/>
<dbReference type="Proteomes" id="UP000605986">
    <property type="component" value="Unassembled WGS sequence"/>
</dbReference>
<comment type="caution">
    <text evidence="2">The sequence shown here is derived from an EMBL/GenBank/DDBJ whole genome shotgun (WGS) entry which is preliminary data.</text>
</comment>
<accession>A0A8H4NWS8</accession>
<dbReference type="EMBL" id="JAADJG010000135">
    <property type="protein sequence ID" value="KAF4454079.1"/>
    <property type="molecule type" value="Genomic_DNA"/>
</dbReference>
<keyword evidence="3" id="KW-1185">Reference proteome</keyword>
<organism evidence="2 3">
    <name type="scientific">Fusarium austroafricanum</name>
    <dbReference type="NCBI Taxonomy" id="2364996"/>
    <lineage>
        <taxon>Eukaryota</taxon>
        <taxon>Fungi</taxon>
        <taxon>Dikarya</taxon>
        <taxon>Ascomycota</taxon>
        <taxon>Pezizomycotina</taxon>
        <taxon>Sordariomycetes</taxon>
        <taxon>Hypocreomycetidae</taxon>
        <taxon>Hypocreales</taxon>
        <taxon>Nectriaceae</taxon>
        <taxon>Fusarium</taxon>
        <taxon>Fusarium concolor species complex</taxon>
    </lineage>
</organism>
<name>A0A8H4NWS8_9HYPO</name>
<evidence type="ECO:0000313" key="2">
    <source>
        <dbReference type="EMBL" id="KAF4454079.1"/>
    </source>
</evidence>
<proteinExistence type="predicted"/>
<reference evidence="2" key="1">
    <citation type="submission" date="2020-01" db="EMBL/GenBank/DDBJ databases">
        <title>Identification and distribution of gene clusters putatively required for synthesis of sphingolipid metabolism inhibitors in phylogenetically diverse species of the filamentous fungus Fusarium.</title>
        <authorList>
            <person name="Kim H.-S."/>
            <person name="Busman M."/>
            <person name="Brown D.W."/>
            <person name="Divon H."/>
            <person name="Uhlig S."/>
            <person name="Proctor R.H."/>
        </authorList>
    </citation>
    <scope>NUCLEOTIDE SEQUENCE</scope>
    <source>
        <strain evidence="2">NRRL 53441</strain>
    </source>
</reference>
<evidence type="ECO:0000256" key="1">
    <source>
        <dbReference type="SAM" id="SignalP"/>
    </source>
</evidence>
<feature type="signal peptide" evidence="1">
    <location>
        <begin position="1"/>
        <end position="19"/>
    </location>
</feature>
<protein>
    <submittedName>
        <fullName evidence="2">Uncharacterized protein</fullName>
    </submittedName>
</protein>
<keyword evidence="1" id="KW-0732">Signal</keyword>
<feature type="chain" id="PRO_5034687414" evidence="1">
    <location>
        <begin position="20"/>
        <end position="68"/>
    </location>
</feature>
<evidence type="ECO:0000313" key="3">
    <source>
        <dbReference type="Proteomes" id="UP000605986"/>
    </source>
</evidence>
<sequence>MKFTTTLFALASVFAFASAVPDMTDEQISKVPRDQLLPKRACLGTNCTRCTDGRKCCEIRGNVFCCDC</sequence>
<dbReference type="AlphaFoldDB" id="A0A8H4NWS8"/>
<gene>
    <name evidence="2" type="ORF">F53441_3364</name>
</gene>